<proteinExistence type="inferred from homology"/>
<dbReference type="EMBL" id="UOEM01000088">
    <property type="protein sequence ID" value="VAW15755.1"/>
    <property type="molecule type" value="Genomic_DNA"/>
</dbReference>
<dbReference type="InterPro" id="IPR036013">
    <property type="entry name" value="Band_7/SPFH_dom_sf"/>
</dbReference>
<organism evidence="7">
    <name type="scientific">hydrothermal vent metagenome</name>
    <dbReference type="NCBI Taxonomy" id="652676"/>
    <lineage>
        <taxon>unclassified sequences</taxon>
        <taxon>metagenomes</taxon>
        <taxon>ecological metagenomes</taxon>
    </lineage>
</organism>
<keyword evidence="3" id="KW-0812">Transmembrane</keyword>
<gene>
    <name evidence="7" type="ORF">MNBD_ALPHA09-558</name>
</gene>
<dbReference type="Pfam" id="PF01145">
    <property type="entry name" value="Band_7"/>
    <property type="match status" value="1"/>
</dbReference>
<dbReference type="GO" id="GO:0016020">
    <property type="term" value="C:membrane"/>
    <property type="evidence" value="ECO:0007669"/>
    <property type="project" value="UniProtKB-SubCell"/>
</dbReference>
<keyword evidence="5" id="KW-0472">Membrane</keyword>
<dbReference type="InterPro" id="IPR001107">
    <property type="entry name" value="Band_7"/>
</dbReference>
<comment type="subcellular location">
    <subcellularLocation>
        <location evidence="1">Membrane</location>
    </subcellularLocation>
</comment>
<dbReference type="InterPro" id="IPR010200">
    <property type="entry name" value="HflC"/>
</dbReference>
<evidence type="ECO:0000256" key="2">
    <source>
        <dbReference type="ARBA" id="ARBA00007862"/>
    </source>
</evidence>
<evidence type="ECO:0000256" key="1">
    <source>
        <dbReference type="ARBA" id="ARBA00004370"/>
    </source>
</evidence>
<protein>
    <submittedName>
        <fullName evidence="7">HflC protein</fullName>
    </submittedName>
</protein>
<name>A0A3B0TBF6_9ZZZZ</name>
<dbReference type="Gene3D" id="3.30.479.30">
    <property type="entry name" value="Band 7 domain"/>
    <property type="match status" value="1"/>
</dbReference>
<dbReference type="AlphaFoldDB" id="A0A3B0TBF6"/>
<comment type="similarity">
    <text evidence="2">Belongs to the band 7/mec-2 family. HflC subfamily.</text>
</comment>
<dbReference type="PIRSF" id="PIRSF005651">
    <property type="entry name" value="HflC"/>
    <property type="match status" value="1"/>
</dbReference>
<dbReference type="SUPFAM" id="SSF117892">
    <property type="entry name" value="Band 7/SPFH domain"/>
    <property type="match status" value="1"/>
</dbReference>
<evidence type="ECO:0000259" key="6">
    <source>
        <dbReference type="SMART" id="SM00244"/>
    </source>
</evidence>
<dbReference type="PANTHER" id="PTHR42911">
    <property type="entry name" value="MODULATOR OF FTSH PROTEASE HFLC"/>
    <property type="match status" value="1"/>
</dbReference>
<evidence type="ECO:0000256" key="4">
    <source>
        <dbReference type="ARBA" id="ARBA00022989"/>
    </source>
</evidence>
<evidence type="ECO:0000313" key="7">
    <source>
        <dbReference type="EMBL" id="VAW15755.1"/>
    </source>
</evidence>
<dbReference type="SMART" id="SM00244">
    <property type="entry name" value="PHB"/>
    <property type="match status" value="1"/>
</dbReference>
<dbReference type="CDD" id="cd03405">
    <property type="entry name" value="SPFH_HflC"/>
    <property type="match status" value="1"/>
</dbReference>
<evidence type="ECO:0000256" key="5">
    <source>
        <dbReference type="ARBA" id="ARBA00023136"/>
    </source>
</evidence>
<reference evidence="7" key="1">
    <citation type="submission" date="2018-06" db="EMBL/GenBank/DDBJ databases">
        <authorList>
            <person name="Zhirakovskaya E."/>
        </authorList>
    </citation>
    <scope>NUCLEOTIDE SEQUENCE</scope>
</reference>
<dbReference type="PANTHER" id="PTHR42911:SF1">
    <property type="entry name" value="MODULATOR OF FTSH PROTEASE HFLC"/>
    <property type="match status" value="1"/>
</dbReference>
<keyword evidence="4" id="KW-1133">Transmembrane helix</keyword>
<accession>A0A3B0TBF6</accession>
<feature type="domain" description="Band 7" evidence="6">
    <location>
        <begin position="22"/>
        <end position="184"/>
    </location>
</feature>
<sequence length="298" mass="33375">MQRPLFIGVIILVGALAAIAYASLFAVYQTQQALILRFGEAKRTITEPGLNWKIPIADTVIFLDNRILDLDSPAQEVIASDQKRLVVDAYARYKITNPLKFYQTMNNIAQANSRLANVLNSAVRRVLGDASFSAIVRDDRPALMKLITSQTNLAAGGFGIEIIDVRIRRADLPEANSQAVYRRMQTERQREASEARAKGQEASQRVRSRADRDVVVIEAEATREAETKRGQGDATRNQIFNEAFGKDPEFFVFYRSMQAYANGLKSDDTRLVISPKSEFFRYFNDPRGRETATQATGG</sequence>
<evidence type="ECO:0000256" key="3">
    <source>
        <dbReference type="ARBA" id="ARBA00022692"/>
    </source>
</evidence>